<name>A0A9X4AFU3_9BACI</name>
<gene>
    <name evidence="3" type="ORF">NC799_15390</name>
</gene>
<keyword evidence="1" id="KW-0472">Membrane</keyword>
<protein>
    <submittedName>
        <fullName evidence="3">C39 family peptidase</fullName>
    </submittedName>
</protein>
<accession>A0A9X4AFU3</accession>
<feature type="domain" description="Peptidase C39-like" evidence="2">
    <location>
        <begin position="99"/>
        <end position="264"/>
    </location>
</feature>
<evidence type="ECO:0000313" key="3">
    <source>
        <dbReference type="EMBL" id="MDC3418271.1"/>
    </source>
</evidence>
<dbReference type="RefSeq" id="WP_272447334.1">
    <property type="nucleotide sequence ID" value="NZ_JAMQKC010000023.1"/>
</dbReference>
<dbReference type="Proteomes" id="UP001145069">
    <property type="component" value="Unassembled WGS sequence"/>
</dbReference>
<dbReference type="Gene3D" id="3.90.70.10">
    <property type="entry name" value="Cysteine proteinases"/>
    <property type="match status" value="1"/>
</dbReference>
<proteinExistence type="predicted"/>
<keyword evidence="1" id="KW-1133">Transmembrane helix</keyword>
<organism evidence="3 4">
    <name type="scientific">Aquibacillus salsiterrae</name>
    <dbReference type="NCBI Taxonomy" id="2950439"/>
    <lineage>
        <taxon>Bacteria</taxon>
        <taxon>Bacillati</taxon>
        <taxon>Bacillota</taxon>
        <taxon>Bacilli</taxon>
        <taxon>Bacillales</taxon>
        <taxon>Bacillaceae</taxon>
        <taxon>Aquibacillus</taxon>
    </lineage>
</organism>
<dbReference type="EMBL" id="JAMQKC010000023">
    <property type="protein sequence ID" value="MDC3418271.1"/>
    <property type="molecule type" value="Genomic_DNA"/>
</dbReference>
<reference evidence="3" key="1">
    <citation type="submission" date="2022-06" db="EMBL/GenBank/DDBJ databases">
        <title>Aquibacillus sp. a new bacterium isolated from soil saline samples.</title>
        <authorList>
            <person name="Galisteo C."/>
            <person name="De La Haba R."/>
            <person name="Sanchez-Porro C."/>
            <person name="Ventosa A."/>
        </authorList>
    </citation>
    <scope>NUCLEOTIDE SEQUENCE</scope>
    <source>
        <strain evidence="3">3ASR75-54</strain>
    </source>
</reference>
<dbReference type="PANTHER" id="PTHR37806">
    <property type="entry name" value="LMO0724 PROTEIN"/>
    <property type="match status" value="1"/>
</dbReference>
<dbReference type="CDD" id="cd02549">
    <property type="entry name" value="Peptidase_C39A"/>
    <property type="match status" value="1"/>
</dbReference>
<feature type="transmembrane region" description="Helical" evidence="1">
    <location>
        <begin position="34"/>
        <end position="52"/>
    </location>
</feature>
<dbReference type="AlphaFoldDB" id="A0A9X4AFU3"/>
<dbReference type="InterPro" id="IPR039563">
    <property type="entry name" value="Peptidase_C39_single_dom"/>
</dbReference>
<keyword evidence="4" id="KW-1185">Reference proteome</keyword>
<dbReference type="Pfam" id="PF13529">
    <property type="entry name" value="Peptidase_C39_2"/>
    <property type="match status" value="1"/>
</dbReference>
<comment type="caution">
    <text evidence="3">The sequence shown here is derived from an EMBL/GenBank/DDBJ whole genome shotgun (WGS) entry which is preliminary data.</text>
</comment>
<evidence type="ECO:0000259" key="2">
    <source>
        <dbReference type="Pfam" id="PF13529"/>
    </source>
</evidence>
<sequence>MFLFLFLFSLIMAILLYNLPKKTFRPIFKSAVHFYTLMFSIISLLITVFFLYNNYDSWKKWLQIEPKKAVAYATTEKYPHEKLASFTLQEIPLQSSVRLDVPLMKQYPELPRGCEVTSLAMLLKYYDVNVSKMQLAKEITKDKTKFTETENGIFFGNPSKGFVGNMYSLSEPGYGVYHQPIAKLASSYVGEKVIDFTGGSFFEILQYINQGRPVWVITNSKYKELPKSEFETWETEDGPIEITMREHSVLVTGYDRDYVYFNDPITGQVKKAAMTEFEDAWVQMGKQAITVIP</sequence>
<dbReference type="PANTHER" id="PTHR37806:SF1">
    <property type="entry name" value="PEPTIDASE C39-LIKE DOMAIN-CONTAINING PROTEIN"/>
    <property type="match status" value="1"/>
</dbReference>
<evidence type="ECO:0000256" key="1">
    <source>
        <dbReference type="SAM" id="Phobius"/>
    </source>
</evidence>
<evidence type="ECO:0000313" key="4">
    <source>
        <dbReference type="Proteomes" id="UP001145069"/>
    </source>
</evidence>
<dbReference type="InterPro" id="IPR039564">
    <property type="entry name" value="Peptidase_C39-like"/>
</dbReference>
<keyword evidence="1" id="KW-0812">Transmembrane</keyword>